<proteinExistence type="predicted"/>
<dbReference type="InterPro" id="IPR029063">
    <property type="entry name" value="SAM-dependent_MTases_sf"/>
</dbReference>
<organism evidence="1">
    <name type="scientific">freshwater metagenome</name>
    <dbReference type="NCBI Taxonomy" id="449393"/>
    <lineage>
        <taxon>unclassified sequences</taxon>
        <taxon>metagenomes</taxon>
        <taxon>ecological metagenomes</taxon>
    </lineage>
</organism>
<dbReference type="Gene3D" id="3.40.50.150">
    <property type="entry name" value="Vaccinia Virus protein VP39"/>
    <property type="match status" value="1"/>
</dbReference>
<accession>A0A094Q1N2</accession>
<comment type="caution">
    <text evidence="1">The sequence shown here is derived from an EMBL/GenBank/DDBJ whole genome shotgun (WGS) entry which is preliminary data.</text>
</comment>
<gene>
    <name evidence="1" type="ORF">GM51_13705</name>
</gene>
<dbReference type="Pfam" id="PF13578">
    <property type="entry name" value="Methyltransf_24"/>
    <property type="match status" value="1"/>
</dbReference>
<reference evidence="1" key="1">
    <citation type="submission" date="2014-06" db="EMBL/GenBank/DDBJ databases">
        <title>Key roles for freshwater Actinobacteria revealed by deep metagenomic sequencing.</title>
        <authorList>
            <person name="Ghai R."/>
            <person name="Mizuno C.M."/>
            <person name="Picazo A."/>
            <person name="Camacho A."/>
            <person name="Rodriguez-Valera F."/>
        </authorList>
    </citation>
    <scope>NUCLEOTIDE SEQUENCE</scope>
</reference>
<sequence>MMDSVMKAAAEAARGFMPPDEGVALHEAALLVADSAAPLLEIGSYCGKSGIYLGSAAKERNTILFALDHHRGSEENQPGWEWHEPDLVDPDVGVIDTLPRFRRTIFDAGLEGTVVALVGDSPTVGSRWAIPLSFLFIDGGHGSEPAHRDFELWTPWIEPGGILAIHDVFPDPADGGRPPYEIYCRAIESGEFTDISATGSLRVLRRN</sequence>
<protein>
    <recommendedName>
        <fullName evidence="2">Class I SAM-dependent methyltransferase</fullName>
    </recommendedName>
</protein>
<dbReference type="EMBL" id="JNSL01000098">
    <property type="protein sequence ID" value="KGA15929.1"/>
    <property type="molecule type" value="Genomic_DNA"/>
</dbReference>
<name>A0A094Q1N2_9ZZZZ</name>
<dbReference type="AlphaFoldDB" id="A0A094Q1N2"/>
<evidence type="ECO:0000313" key="1">
    <source>
        <dbReference type="EMBL" id="KGA15929.1"/>
    </source>
</evidence>
<evidence type="ECO:0008006" key="2">
    <source>
        <dbReference type="Google" id="ProtNLM"/>
    </source>
</evidence>
<dbReference type="SUPFAM" id="SSF53335">
    <property type="entry name" value="S-adenosyl-L-methionine-dependent methyltransferases"/>
    <property type="match status" value="1"/>
</dbReference>